<dbReference type="HOGENOM" id="CLU_2600323_0_0_7"/>
<dbReference type="OrthoDB" id="7947929at2"/>
<evidence type="ECO:0000313" key="2">
    <source>
        <dbReference type="Proteomes" id="UP000016587"/>
    </source>
</evidence>
<organism evidence="1 2">
    <name type="scientific">Megalodesulfovibrio gigas (strain ATCC 19364 / DSM 1382 / NCIMB 9332 / VKM B-1759)</name>
    <name type="common">Desulfovibrio gigas</name>
    <dbReference type="NCBI Taxonomy" id="1121448"/>
    <lineage>
        <taxon>Bacteria</taxon>
        <taxon>Pseudomonadati</taxon>
        <taxon>Thermodesulfobacteriota</taxon>
        <taxon>Desulfovibrionia</taxon>
        <taxon>Desulfovibrionales</taxon>
        <taxon>Desulfovibrionaceae</taxon>
        <taxon>Megalodesulfovibrio</taxon>
    </lineage>
</organism>
<reference evidence="2" key="2">
    <citation type="submission" date="2013-07" db="EMBL/GenBank/DDBJ databases">
        <authorList>
            <person name="Morais-Silva F.O."/>
            <person name="Rezende A.M."/>
            <person name="Pimentel C."/>
            <person name="Resende D.M."/>
            <person name="Santos C.I."/>
            <person name="Clemente C."/>
            <person name="de Oliveira L.M."/>
            <person name="da Silva S.M."/>
            <person name="Costa D.A."/>
            <person name="Varela-Raposo A."/>
            <person name="Horacio E.C.A."/>
            <person name="Matos M."/>
            <person name="Flores O."/>
            <person name="Ruiz J.C."/>
            <person name="Rodrigues-Pousada C."/>
        </authorList>
    </citation>
    <scope>NUCLEOTIDE SEQUENCE [LARGE SCALE GENOMIC DNA]</scope>
    <source>
        <strain evidence="2">ATCC 19364 / DSM 1382 / NCIMB 9332 / VKM B-1759</strain>
    </source>
</reference>
<evidence type="ECO:0000313" key="1">
    <source>
        <dbReference type="EMBL" id="AGW11985.1"/>
    </source>
</evidence>
<sequence length="79" mass="8735">MPEVRNCLTGRQFFADALLWTRGDTDGLTPLGECLPAEALEQYAYPDAGLYGDRQPWAFDPDGGEDGLGCFVPVEILRR</sequence>
<proteinExistence type="predicted"/>
<gene>
    <name evidence="1" type="ORF">DGI_0044</name>
</gene>
<dbReference type="RefSeq" id="WP_021758539.1">
    <property type="nucleotide sequence ID" value="NC_022444.1"/>
</dbReference>
<reference evidence="1 2" key="1">
    <citation type="journal article" date="2013" name="J. Bacteriol.">
        <title>Roles of HynAB and Ech, the only two hydrogenases found in the model sulfate reducer Desulfovibrio gigas.</title>
        <authorList>
            <person name="Morais-Silva F.O."/>
            <person name="Santos C.I."/>
            <person name="Rodrigues R."/>
            <person name="Pereira I.A."/>
            <person name="Rodrigues-Pousada C."/>
        </authorList>
    </citation>
    <scope>NUCLEOTIDE SEQUENCE [LARGE SCALE GENOMIC DNA]</scope>
    <source>
        <strain evidence="2">ATCC 19364 / DSM 1382 / NCIMB 9332 / VKM B-1759</strain>
    </source>
</reference>
<dbReference type="PATRIC" id="fig|1121448.10.peg.46"/>
<dbReference type="KEGG" id="dgg:DGI_0044"/>
<dbReference type="STRING" id="1121448.DGI_0044"/>
<name>T2G5X2_MEGG1</name>
<dbReference type="EMBL" id="CP006585">
    <property type="protein sequence ID" value="AGW11985.1"/>
    <property type="molecule type" value="Genomic_DNA"/>
</dbReference>
<dbReference type="AlphaFoldDB" id="T2G5X2"/>
<keyword evidence="2" id="KW-1185">Reference proteome</keyword>
<dbReference type="Proteomes" id="UP000016587">
    <property type="component" value="Chromosome"/>
</dbReference>
<accession>T2G5X2</accession>
<protein>
    <submittedName>
        <fullName evidence="1">Uncharacterized protein</fullName>
    </submittedName>
</protein>